<dbReference type="Proteomes" id="UP000055024">
    <property type="component" value="Unassembled WGS sequence"/>
</dbReference>
<sequence>MTLIIFDSGKKVDLKVEEISIWMRIDMESVIYWQNYYHNLVRLGEIALDMVNNEIADNMKQTLNIRYVWCPVGSHFVRLDYEYLE</sequence>
<dbReference type="AlphaFoldDB" id="A0A0V1GYM8"/>
<accession>A0A0V1GYM8</accession>
<protein>
    <submittedName>
        <fullName evidence="1">Uncharacterized protein</fullName>
    </submittedName>
</protein>
<reference evidence="1 2" key="1">
    <citation type="submission" date="2015-01" db="EMBL/GenBank/DDBJ databases">
        <title>Evolution of Trichinella species and genotypes.</title>
        <authorList>
            <person name="Korhonen P.K."/>
            <person name="Edoardo P."/>
            <person name="Giuseppe L.R."/>
            <person name="Gasser R.B."/>
        </authorList>
    </citation>
    <scope>NUCLEOTIDE SEQUENCE [LARGE SCALE GENOMIC DNA]</scope>
    <source>
        <strain evidence="1">ISS1029</strain>
    </source>
</reference>
<proteinExistence type="predicted"/>
<keyword evidence="2" id="KW-1185">Reference proteome</keyword>
<comment type="caution">
    <text evidence="1">The sequence shown here is derived from an EMBL/GenBank/DDBJ whole genome shotgun (WGS) entry which is preliminary data.</text>
</comment>
<evidence type="ECO:0000313" key="2">
    <source>
        <dbReference type="Proteomes" id="UP000055024"/>
    </source>
</evidence>
<dbReference type="EMBL" id="JYDP01000203">
    <property type="protein sequence ID" value="KRZ03139.1"/>
    <property type="molecule type" value="Genomic_DNA"/>
</dbReference>
<organism evidence="1 2">
    <name type="scientific">Trichinella zimbabwensis</name>
    <dbReference type="NCBI Taxonomy" id="268475"/>
    <lineage>
        <taxon>Eukaryota</taxon>
        <taxon>Metazoa</taxon>
        <taxon>Ecdysozoa</taxon>
        <taxon>Nematoda</taxon>
        <taxon>Enoplea</taxon>
        <taxon>Dorylaimia</taxon>
        <taxon>Trichinellida</taxon>
        <taxon>Trichinellidae</taxon>
        <taxon>Trichinella</taxon>
    </lineage>
</organism>
<gene>
    <name evidence="1" type="ORF">T11_17957</name>
</gene>
<name>A0A0V1GYM8_9BILA</name>
<evidence type="ECO:0000313" key="1">
    <source>
        <dbReference type="EMBL" id="KRZ03139.1"/>
    </source>
</evidence>